<dbReference type="InterPro" id="IPR002088">
    <property type="entry name" value="Prenyl_trans_a"/>
</dbReference>
<dbReference type="EMBL" id="CP021983">
    <property type="protein sequence ID" value="ASC73306.1"/>
    <property type="molecule type" value="Genomic_DNA"/>
</dbReference>
<dbReference type="CDD" id="cd14014">
    <property type="entry name" value="STKc_PknB_like"/>
    <property type="match status" value="1"/>
</dbReference>
<dbReference type="Gene3D" id="1.10.510.10">
    <property type="entry name" value="Transferase(Phosphotransferase) domain 1"/>
    <property type="match status" value="1"/>
</dbReference>
<dbReference type="AlphaFoldDB" id="A0A1Z3HSQ9"/>
<dbReference type="SUPFAM" id="SSF56112">
    <property type="entry name" value="Protein kinase-like (PK-like)"/>
    <property type="match status" value="1"/>
</dbReference>
<feature type="repeat" description="TPR" evidence="3">
    <location>
        <begin position="538"/>
        <end position="571"/>
    </location>
</feature>
<dbReference type="InterPro" id="IPR011009">
    <property type="entry name" value="Kinase-like_dom_sf"/>
</dbReference>
<reference evidence="6 7" key="1">
    <citation type="journal article" date="2016" name="Biochim. Biophys. Acta">
        <title>Characterization of red-shifted phycobilisomes isolated from the chlorophyll f-containing cyanobacterium Halomicronema hongdechloris.</title>
        <authorList>
            <person name="Li Y."/>
            <person name="Lin Y."/>
            <person name="Garvey C.J."/>
            <person name="Birch D."/>
            <person name="Corkery R.W."/>
            <person name="Loughlin P.C."/>
            <person name="Scheer H."/>
            <person name="Willows R.D."/>
            <person name="Chen M."/>
        </authorList>
    </citation>
    <scope>NUCLEOTIDE SEQUENCE [LARGE SCALE GENOMIC DNA]</scope>
    <source>
        <strain evidence="6 7">C2206</strain>
    </source>
</reference>
<keyword evidence="6" id="KW-0808">Transferase</keyword>
<dbReference type="InterPro" id="IPR054283">
    <property type="entry name" value="DUF7017"/>
</dbReference>
<dbReference type="SMART" id="SM00028">
    <property type="entry name" value="TPR"/>
    <property type="match status" value="8"/>
</dbReference>
<protein>
    <submittedName>
        <fullName evidence="6">Serine/threonine-protein kinase</fullName>
    </submittedName>
</protein>
<accession>A0A1Z3HSQ9</accession>
<keyword evidence="4" id="KW-0067">ATP-binding</keyword>
<dbReference type="InterPro" id="IPR017441">
    <property type="entry name" value="Protein_kinase_ATP_BS"/>
</dbReference>
<gene>
    <name evidence="6" type="ORF">XM38_042700</name>
</gene>
<evidence type="ECO:0000313" key="7">
    <source>
        <dbReference type="Proteomes" id="UP000191901"/>
    </source>
</evidence>
<sequence length="611" mass="69878">MLSRTVGGRYHILGYLGGGGFGQTFLAEDRHLPGHPRCVVKQLKPRKTDDGALEAARRLFDGEAQALYQLGNHAQIPRLLAHFEENEQFYLVQEYVDGDLLSNELRHRCLPEAEVIEMVLDILKTLSFVHGHQVIHRDIKPSNLIRRRCDRTIVLIDFGSVKQVSSQPVETDGCISITIAIGSMGYMPNEQLAGQPCLSSDIYAVGMLALRALTGLDPKRFRKDPRTSEILWRDLVTVSPAFAVVLDQMVRYDHRQRYPSAQDALQALQALTQSAVSQPSQPPLIAVSDGYLAWLERGDELFQHNRYHEALAAYEKVIQAKPNHEQVWFKCGLAFESIQDFEQAIAAYDRVIQLQPHDYLPWLKRANVLGALQHYDRALAAYDEVLRLQPENYWAWNDRGQLLEKLQQVEEALTAYDRAIQLKADFQLALDNRKRLLLRLQRVETLYQLQYYDEVIAACDRALRQDSDDTGAWLMRGMALENLDRLPEAALSYHQVVMRQKDDHITWFKLGHVMEKLRRYHQATLAYNQVVRIQPDNHWAWYQRGFALQCLSQPRKALAAYNQAIHIKPDFQAALTARQALLNRLTHHQNTSAAKVAHSAEVATTHTNSQS</sequence>
<dbReference type="InterPro" id="IPR011990">
    <property type="entry name" value="TPR-like_helical_dom_sf"/>
</dbReference>
<evidence type="ECO:0000256" key="3">
    <source>
        <dbReference type="PROSITE-ProRule" id="PRU00339"/>
    </source>
</evidence>
<dbReference type="PROSITE" id="PS50005">
    <property type="entry name" value="TPR"/>
    <property type="match status" value="6"/>
</dbReference>
<dbReference type="GO" id="GO:0008318">
    <property type="term" value="F:protein prenyltransferase activity"/>
    <property type="evidence" value="ECO:0007669"/>
    <property type="project" value="InterPro"/>
</dbReference>
<keyword evidence="2 3" id="KW-0802">TPR repeat</keyword>
<proteinExistence type="predicted"/>
<keyword evidence="7" id="KW-1185">Reference proteome</keyword>
<evidence type="ECO:0000259" key="5">
    <source>
        <dbReference type="PROSITE" id="PS50011"/>
    </source>
</evidence>
<name>A0A1Z3HSQ9_9CYAN</name>
<feature type="binding site" evidence="4">
    <location>
        <position position="41"/>
    </location>
    <ligand>
        <name>ATP</name>
        <dbReference type="ChEBI" id="CHEBI:30616"/>
    </ligand>
</feature>
<evidence type="ECO:0000256" key="4">
    <source>
        <dbReference type="PROSITE-ProRule" id="PRU10141"/>
    </source>
</evidence>
<dbReference type="Pfam" id="PF13432">
    <property type="entry name" value="TPR_16"/>
    <property type="match status" value="3"/>
</dbReference>
<feature type="repeat" description="TPR" evidence="3">
    <location>
        <begin position="325"/>
        <end position="358"/>
    </location>
</feature>
<keyword evidence="4" id="KW-0547">Nucleotide-binding</keyword>
<evidence type="ECO:0000256" key="2">
    <source>
        <dbReference type="ARBA" id="ARBA00022803"/>
    </source>
</evidence>
<dbReference type="GO" id="GO:0005524">
    <property type="term" value="F:ATP binding"/>
    <property type="evidence" value="ECO:0007669"/>
    <property type="project" value="UniProtKB-UniRule"/>
</dbReference>
<evidence type="ECO:0000313" key="6">
    <source>
        <dbReference type="EMBL" id="ASC73306.1"/>
    </source>
</evidence>
<dbReference type="PANTHER" id="PTHR44943:SF4">
    <property type="entry name" value="TPR REPEAT-CONTAINING PROTEIN MJ0798"/>
    <property type="match status" value="1"/>
</dbReference>
<feature type="repeat" description="TPR" evidence="3">
    <location>
        <begin position="359"/>
        <end position="392"/>
    </location>
</feature>
<dbReference type="PROSITE" id="PS51147">
    <property type="entry name" value="PFTA"/>
    <property type="match status" value="1"/>
</dbReference>
<dbReference type="PROSITE" id="PS00107">
    <property type="entry name" value="PROTEIN_KINASE_ATP"/>
    <property type="match status" value="1"/>
</dbReference>
<dbReference type="InterPro" id="IPR019734">
    <property type="entry name" value="TPR_rpt"/>
</dbReference>
<dbReference type="SUPFAM" id="SSF48452">
    <property type="entry name" value="TPR-like"/>
    <property type="match status" value="2"/>
</dbReference>
<keyword evidence="6" id="KW-0418">Kinase</keyword>
<dbReference type="Pfam" id="PF00069">
    <property type="entry name" value="Pkinase"/>
    <property type="match status" value="1"/>
</dbReference>
<dbReference type="PANTHER" id="PTHR44943">
    <property type="entry name" value="CELLULOSE SYNTHASE OPERON PROTEIN C"/>
    <property type="match status" value="1"/>
</dbReference>
<dbReference type="Gene3D" id="3.30.200.20">
    <property type="entry name" value="Phosphorylase Kinase, domain 1"/>
    <property type="match status" value="1"/>
</dbReference>
<dbReference type="GO" id="GO:0004672">
    <property type="term" value="F:protein kinase activity"/>
    <property type="evidence" value="ECO:0007669"/>
    <property type="project" value="InterPro"/>
</dbReference>
<dbReference type="InterPro" id="IPR051685">
    <property type="entry name" value="Ycf3/AcsC/BcsC/TPR_MFPF"/>
</dbReference>
<dbReference type="SMART" id="SM00220">
    <property type="entry name" value="S_TKc"/>
    <property type="match status" value="1"/>
</dbReference>
<dbReference type="Pfam" id="PF22860">
    <property type="entry name" value="DUF7017"/>
    <property type="match status" value="1"/>
</dbReference>
<dbReference type="InterPro" id="IPR000719">
    <property type="entry name" value="Prot_kinase_dom"/>
</dbReference>
<dbReference type="PROSITE" id="PS50011">
    <property type="entry name" value="PROTEIN_KINASE_DOM"/>
    <property type="match status" value="1"/>
</dbReference>
<feature type="repeat" description="TPR" evidence="3">
    <location>
        <begin position="504"/>
        <end position="537"/>
    </location>
</feature>
<feature type="domain" description="Protein kinase" evidence="5">
    <location>
        <begin position="10"/>
        <end position="271"/>
    </location>
</feature>
<dbReference type="RefSeq" id="WP_187329485.1">
    <property type="nucleotide sequence ID" value="NZ_CP021983.2"/>
</dbReference>
<organism evidence="6 7">
    <name type="scientific">Halomicronema hongdechloris C2206</name>
    <dbReference type="NCBI Taxonomy" id="1641165"/>
    <lineage>
        <taxon>Bacteria</taxon>
        <taxon>Bacillati</taxon>
        <taxon>Cyanobacteriota</taxon>
        <taxon>Cyanophyceae</taxon>
        <taxon>Nodosilineales</taxon>
        <taxon>Nodosilineaceae</taxon>
        <taxon>Halomicronema</taxon>
    </lineage>
</organism>
<feature type="repeat" description="TPR" evidence="3">
    <location>
        <begin position="291"/>
        <end position="324"/>
    </location>
</feature>
<dbReference type="Gene3D" id="1.25.40.10">
    <property type="entry name" value="Tetratricopeptide repeat domain"/>
    <property type="match status" value="4"/>
</dbReference>
<evidence type="ECO:0000256" key="1">
    <source>
        <dbReference type="ARBA" id="ARBA00022737"/>
    </source>
</evidence>
<feature type="repeat" description="TPR" evidence="3">
    <location>
        <begin position="393"/>
        <end position="426"/>
    </location>
</feature>
<dbReference type="Proteomes" id="UP000191901">
    <property type="component" value="Chromosome"/>
</dbReference>
<dbReference type="KEGG" id="hhg:XM38_042700"/>
<keyword evidence="1" id="KW-0677">Repeat</keyword>